<evidence type="ECO:0000313" key="3">
    <source>
        <dbReference type="Proteomes" id="UP001174867"/>
    </source>
</evidence>
<protein>
    <submittedName>
        <fullName evidence="2">GNAT family N-acetyltransferase</fullName>
    </submittedName>
</protein>
<dbReference type="InterPro" id="IPR016181">
    <property type="entry name" value="Acyl_CoA_acyltransferase"/>
</dbReference>
<keyword evidence="3" id="KW-1185">Reference proteome</keyword>
<name>A0ABT8PXN3_9ENTR</name>
<dbReference type="Pfam" id="PF00583">
    <property type="entry name" value="Acetyltransf_1"/>
    <property type="match status" value="1"/>
</dbReference>
<organism evidence="2 3">
    <name type="scientific">Citrobacter enshiensis</name>
    <dbReference type="NCBI Taxonomy" id="2971264"/>
    <lineage>
        <taxon>Bacteria</taxon>
        <taxon>Pseudomonadati</taxon>
        <taxon>Pseudomonadota</taxon>
        <taxon>Gammaproteobacteria</taxon>
        <taxon>Enterobacterales</taxon>
        <taxon>Enterobacteriaceae</taxon>
        <taxon>Citrobacter</taxon>
    </lineage>
</organism>
<dbReference type="InterPro" id="IPR000182">
    <property type="entry name" value="GNAT_dom"/>
</dbReference>
<dbReference type="CDD" id="cd04301">
    <property type="entry name" value="NAT_SF"/>
    <property type="match status" value="1"/>
</dbReference>
<dbReference type="RefSeq" id="WP_276293445.1">
    <property type="nucleotide sequence ID" value="NZ_CP119862.1"/>
</dbReference>
<evidence type="ECO:0000259" key="1">
    <source>
        <dbReference type="PROSITE" id="PS51186"/>
    </source>
</evidence>
<evidence type="ECO:0000313" key="2">
    <source>
        <dbReference type="EMBL" id="MDN8600783.1"/>
    </source>
</evidence>
<comment type="caution">
    <text evidence="2">The sequence shown here is derived from an EMBL/GenBank/DDBJ whole genome shotgun (WGS) entry which is preliminary data.</text>
</comment>
<sequence>MQIQITDTVTEDDQNALFKGLRAYNAQYIKTTSFGELAVYWRDSQGEMQGGLIAKIKGDWLSIEYLWVSESLRKAGYGSKLMQAAEQTAQARGCLHALVDTFSFQALPFYQKHGYTQQMTLPDFPEKGISRHYLSKTF</sequence>
<dbReference type="Gene3D" id="3.40.630.30">
    <property type="match status" value="1"/>
</dbReference>
<dbReference type="Proteomes" id="UP001174867">
    <property type="component" value="Unassembled WGS sequence"/>
</dbReference>
<dbReference type="PROSITE" id="PS51186">
    <property type="entry name" value="GNAT"/>
    <property type="match status" value="1"/>
</dbReference>
<proteinExistence type="predicted"/>
<dbReference type="EMBL" id="JAUJYW010000006">
    <property type="protein sequence ID" value="MDN8600783.1"/>
    <property type="molecule type" value="Genomic_DNA"/>
</dbReference>
<gene>
    <name evidence="2" type="ORF">Q0A17_15415</name>
</gene>
<feature type="domain" description="N-acetyltransferase" evidence="1">
    <location>
        <begin position="1"/>
        <end position="138"/>
    </location>
</feature>
<dbReference type="SUPFAM" id="SSF55729">
    <property type="entry name" value="Acyl-CoA N-acyltransferases (Nat)"/>
    <property type="match status" value="1"/>
</dbReference>
<reference evidence="2 3" key="1">
    <citation type="submission" date="2023-07" db="EMBL/GenBank/DDBJ databases">
        <title>Citrobacter selenititolerans sp. nov., isolated from seleniferous soil.</title>
        <authorList>
            <person name="Zhang S."/>
            <person name="Li K."/>
            <person name="Peng J."/>
            <person name="Wang H."/>
            <person name="Sun J."/>
            <person name="Guo Y."/>
        </authorList>
    </citation>
    <scope>NUCLEOTIDE SEQUENCE [LARGE SCALE GENOMIC DNA]</scope>
    <source>
        <strain evidence="2 3">S2-9</strain>
    </source>
</reference>
<accession>A0ABT8PXN3</accession>